<dbReference type="Gene3D" id="2.40.50.690">
    <property type="match status" value="1"/>
</dbReference>
<dbReference type="SMART" id="SM00955">
    <property type="entry name" value="RNB"/>
    <property type="match status" value="1"/>
</dbReference>
<evidence type="ECO:0000256" key="2">
    <source>
        <dbReference type="ARBA" id="ARBA00022722"/>
    </source>
</evidence>
<evidence type="ECO:0000256" key="6">
    <source>
        <dbReference type="RuleBase" id="RU003901"/>
    </source>
</evidence>
<dbReference type="PANTHER" id="PTHR23355:SF9">
    <property type="entry name" value="DIS3-LIKE EXONUCLEASE 2"/>
    <property type="match status" value="1"/>
</dbReference>
<keyword evidence="3" id="KW-0378">Hydrolase</keyword>
<dbReference type="Pfam" id="PF17216">
    <property type="entry name" value="Rrp44_CSD1"/>
    <property type="match status" value="1"/>
</dbReference>
<gene>
    <name evidence="9" type="primary">DI3L2</name>
    <name evidence="9" type="ORF">TR150983</name>
</gene>
<feature type="compositionally biased region" description="Polar residues" evidence="7">
    <location>
        <begin position="255"/>
        <end position="273"/>
    </location>
</feature>
<dbReference type="EMBL" id="GEEE01016403">
    <property type="protein sequence ID" value="JAP46822.1"/>
    <property type="molecule type" value="Transcribed_RNA"/>
</dbReference>
<dbReference type="GO" id="GO:0003723">
    <property type="term" value="F:RNA binding"/>
    <property type="evidence" value="ECO:0007669"/>
    <property type="project" value="UniProtKB-KW"/>
</dbReference>
<dbReference type="InterPro" id="IPR012340">
    <property type="entry name" value="NA-bd_OB-fold"/>
</dbReference>
<feature type="region of interest" description="Disordered" evidence="7">
    <location>
        <begin position="246"/>
        <end position="273"/>
    </location>
</feature>
<evidence type="ECO:0000313" key="9">
    <source>
        <dbReference type="EMBL" id="JAP46822.1"/>
    </source>
</evidence>
<dbReference type="SUPFAM" id="SSF50249">
    <property type="entry name" value="Nucleic acid-binding proteins"/>
    <property type="match status" value="2"/>
</dbReference>
<dbReference type="Pfam" id="PF17849">
    <property type="entry name" value="OB_Dis3"/>
    <property type="match status" value="1"/>
</dbReference>
<feature type="compositionally biased region" description="Polar residues" evidence="7">
    <location>
        <begin position="36"/>
        <end position="46"/>
    </location>
</feature>
<proteinExistence type="inferred from homology"/>
<dbReference type="InterPro" id="IPR022966">
    <property type="entry name" value="RNase_II/R_CS"/>
</dbReference>
<evidence type="ECO:0000256" key="5">
    <source>
        <dbReference type="ARBA" id="ARBA00022884"/>
    </source>
</evidence>
<feature type="domain" description="RNB" evidence="8">
    <location>
        <begin position="391"/>
        <end position="801"/>
    </location>
</feature>
<dbReference type="AlphaFoldDB" id="A0A0X3PF95"/>
<evidence type="ECO:0000256" key="7">
    <source>
        <dbReference type="SAM" id="MobiDB-lite"/>
    </source>
</evidence>
<feature type="compositionally biased region" description="Polar residues" evidence="7">
    <location>
        <begin position="999"/>
        <end position="1008"/>
    </location>
</feature>
<feature type="region of interest" description="Disordered" evidence="7">
    <location>
        <begin position="1"/>
        <end position="53"/>
    </location>
</feature>
<dbReference type="Pfam" id="PF00773">
    <property type="entry name" value="RNB"/>
    <property type="match status" value="1"/>
</dbReference>
<dbReference type="GO" id="GO:0006402">
    <property type="term" value="P:mRNA catabolic process"/>
    <property type="evidence" value="ECO:0007669"/>
    <property type="project" value="TreeGrafter"/>
</dbReference>
<dbReference type="PROSITE" id="PS01175">
    <property type="entry name" value="RIBONUCLEASE_II"/>
    <property type="match status" value="1"/>
</dbReference>
<keyword evidence="5" id="KW-0694">RNA-binding</keyword>
<keyword evidence="4 9" id="KW-0269">Exonuclease</keyword>
<dbReference type="GO" id="GO:0000175">
    <property type="term" value="F:3'-5'-RNA exonuclease activity"/>
    <property type="evidence" value="ECO:0007669"/>
    <property type="project" value="TreeGrafter"/>
</dbReference>
<dbReference type="InterPro" id="IPR050180">
    <property type="entry name" value="RNR_Ribonuclease"/>
</dbReference>
<dbReference type="Pfam" id="PF17877">
    <property type="entry name" value="Dis3l2_C_term"/>
    <property type="match status" value="1"/>
</dbReference>
<reference evidence="9" key="1">
    <citation type="submission" date="2016-01" db="EMBL/GenBank/DDBJ databases">
        <title>Reference transcriptome for the parasite Schistocephalus solidus: insights into the molecular evolution of parasitism.</title>
        <authorList>
            <person name="Hebert F.O."/>
            <person name="Grambauer S."/>
            <person name="Barber I."/>
            <person name="Landry C.R."/>
            <person name="Aubin-Horth N."/>
        </authorList>
    </citation>
    <scope>NUCLEOTIDE SEQUENCE</scope>
</reference>
<evidence type="ECO:0000259" key="8">
    <source>
        <dbReference type="SMART" id="SM00955"/>
    </source>
</evidence>
<dbReference type="PANTHER" id="PTHR23355">
    <property type="entry name" value="RIBONUCLEASE"/>
    <property type="match status" value="1"/>
</dbReference>
<feature type="region of interest" description="Disordered" evidence="7">
    <location>
        <begin position="714"/>
        <end position="733"/>
    </location>
</feature>
<accession>A0A0X3PF95</accession>
<dbReference type="GO" id="GO:0000932">
    <property type="term" value="C:P-body"/>
    <property type="evidence" value="ECO:0007669"/>
    <property type="project" value="TreeGrafter"/>
</dbReference>
<dbReference type="InterPro" id="IPR041505">
    <property type="entry name" value="Dis3_CSD2"/>
</dbReference>
<sequence length="1075" mass="119021">MTHESKKLTPWKDKHRQSFDQLPEPRGPFPNHRQFKPQQSTHNAPSGPTRGKDSAKFEAYWDEAAVTAGLDSGQLLLGQLRINPKNYTEGYTRHSKGDADIFIPGTRARNRALNGDIVVIRLDPVRSWRVYDAFLPPKATASEANGNSAGNANNSKDKFVTVGDLLRQNLTHFRELFKNIRGNLLDDLDDFRDPENLPGTPAGTLCAAARLPWWQLIQRTGRVISIHRRLNCRACVGFLRPITNTKNSGGDKGQANDQSDATASKPQQRQTGDWNFAILSPTDSRVPRIVIPKANCPLDFVRQPETFKLVRFVARITDWPEDSIFAKGELLRSFANDSMSCIEAETDRILVSSGYPYGLESVNTFPEPVESYVTQCLKELQKHQEEELLRRRDFRDQCVFTIDPRTARDLDDALHVRILGQDEVETLEAKGVLGAKYEVGVHIADVTHYVRPDTPLDAEAAQRATTIYLVQLCVPMLPRSLCEDLCSLHPGSPKLAFSVVFVLTEEAEILTKWFGKTVIRSRAKLSYEDAQGFLDEPDREWKNTDFPGMEESASASEICRSVVLLNELAEKIRSRRFSNGSVQLNQVKPVFSLSPDSGLPMGVSPFILKQANRLIEEWMLAANEAVATLLAKRLPTTAFLRRHPPPTAKQIKEAQSVLSSVGVNIQIGTAGDLQRSLSLLSGSPLDVGWQHSDELAELCASMLGSIQISEAPSAAPAAVTEGSKTKPDSSSLSEEARMLTTLNILTRCMNLAEYFCLGAVDGDDYQSHYALNMDNYTHFTSPIRRYADVIVHRQLALILAENAEQANHTEIATAYRSTCTSNILQNVKELSSIAEYCNARKQDARRAGEESAELFFTLLVKECGPIQEACSVVGVLSHSFDVLLLSSGLVKRVYLNKLDLKSFEYQAADEDMKNIAGTGTLHLIWNVRNCKDEPDEANGMQAGDGDQRVSEVIPGEMDSNASISDDGLPNDPAICRSRKANKKQQQQQQPTRGTVVGRNASTLNSSTQPPAPCNCFVSRIRLFDICRCEVSVEVSGTADTNSCSAEEGGTSSSNQLPKLLVTMLRPTCSLCELYR</sequence>
<dbReference type="EMBL" id="GEEE01012467">
    <property type="protein sequence ID" value="JAP50758.1"/>
    <property type="molecule type" value="Transcribed_RNA"/>
</dbReference>
<dbReference type="Gene3D" id="2.40.50.700">
    <property type="match status" value="1"/>
</dbReference>
<evidence type="ECO:0000256" key="4">
    <source>
        <dbReference type="ARBA" id="ARBA00022839"/>
    </source>
</evidence>
<comment type="similarity">
    <text evidence="1 6">Belongs to the RNR ribonuclease family.</text>
</comment>
<protein>
    <submittedName>
        <fullName evidence="9">DIS3-like exonuclease 2</fullName>
    </submittedName>
</protein>
<dbReference type="GO" id="GO:0010587">
    <property type="term" value="P:miRNA catabolic process"/>
    <property type="evidence" value="ECO:0007669"/>
    <property type="project" value="TreeGrafter"/>
</dbReference>
<dbReference type="Gene3D" id="2.40.50.140">
    <property type="entry name" value="Nucleic acid-binding proteins"/>
    <property type="match status" value="1"/>
</dbReference>
<evidence type="ECO:0000256" key="1">
    <source>
        <dbReference type="ARBA" id="ARBA00005785"/>
    </source>
</evidence>
<keyword evidence="2" id="KW-0540">Nuclease</keyword>
<evidence type="ECO:0000256" key="3">
    <source>
        <dbReference type="ARBA" id="ARBA00022801"/>
    </source>
</evidence>
<feature type="compositionally biased region" description="Basic and acidic residues" evidence="7">
    <location>
        <begin position="1"/>
        <end position="18"/>
    </location>
</feature>
<dbReference type="InterPro" id="IPR041093">
    <property type="entry name" value="Dis3l2-like_C"/>
</dbReference>
<name>A0A0X3PF95_SCHSO</name>
<organism evidence="9">
    <name type="scientific">Schistocephalus solidus</name>
    <name type="common">Tapeworm</name>
    <dbReference type="NCBI Taxonomy" id="70667"/>
    <lineage>
        <taxon>Eukaryota</taxon>
        <taxon>Metazoa</taxon>
        <taxon>Spiralia</taxon>
        <taxon>Lophotrochozoa</taxon>
        <taxon>Platyhelminthes</taxon>
        <taxon>Cestoda</taxon>
        <taxon>Eucestoda</taxon>
        <taxon>Diphyllobothriidea</taxon>
        <taxon>Diphyllobothriidae</taxon>
        <taxon>Schistocephalus</taxon>
    </lineage>
</organism>
<feature type="region of interest" description="Disordered" evidence="7">
    <location>
        <begin position="957"/>
        <end position="1009"/>
    </location>
</feature>
<dbReference type="InterPro" id="IPR033771">
    <property type="entry name" value="Rrp44_CSD1"/>
</dbReference>
<dbReference type="InterPro" id="IPR001900">
    <property type="entry name" value="RNase_II/R"/>
</dbReference>